<dbReference type="InterPro" id="IPR004875">
    <property type="entry name" value="DDE_SF_endonuclease_dom"/>
</dbReference>
<dbReference type="Pfam" id="PF05225">
    <property type="entry name" value="HTH_psq"/>
    <property type="match status" value="1"/>
</dbReference>
<dbReference type="EMBL" id="VUJU01013249">
    <property type="protein sequence ID" value="KAF0705422.1"/>
    <property type="molecule type" value="Genomic_DNA"/>
</dbReference>
<dbReference type="Pfam" id="PF03184">
    <property type="entry name" value="DDE_1"/>
    <property type="match status" value="1"/>
</dbReference>
<comment type="subcellular location">
    <subcellularLocation>
        <location evidence="1">Nucleus</location>
    </subcellularLocation>
</comment>
<accession>A0A6G0VQB4</accession>
<evidence type="ECO:0000256" key="1">
    <source>
        <dbReference type="ARBA" id="ARBA00004123"/>
    </source>
</evidence>
<dbReference type="OrthoDB" id="6623948at2759"/>
<gene>
    <name evidence="4" type="ORF">FWK35_00037346</name>
</gene>
<dbReference type="InterPro" id="IPR050863">
    <property type="entry name" value="CenT-Element_Derived"/>
</dbReference>
<dbReference type="PANTHER" id="PTHR19303:SF74">
    <property type="entry name" value="POGO TRANSPOSABLE ELEMENT WITH KRAB DOMAIN"/>
    <property type="match status" value="1"/>
</dbReference>
<dbReference type="Gene3D" id="1.10.10.60">
    <property type="entry name" value="Homeodomain-like"/>
    <property type="match status" value="1"/>
</dbReference>
<dbReference type="InterPro" id="IPR036397">
    <property type="entry name" value="RNaseH_sf"/>
</dbReference>
<dbReference type="Proteomes" id="UP000478052">
    <property type="component" value="Unassembled WGS sequence"/>
</dbReference>
<sequence length="586" mass="66240">VRVYKKKVGSRPYANKTDEVVEEALQKVADGELSILRASKIYKIPYGTLYNRFNGKHGKKPGGQAIFSDEDEKNMIAAVSKCGDWGFPLTLMDLRLIAKLSLDKRGIIVQKFKDNLPGDDWARSLLKRHNTLTQRITTNISRCRAEVSPATINSYFDNLSSVLKDIPADNIFNYDETNLQDDPGKKKFLFKRGTKYPVQVQNHSKSATTIMVCGSASGILLPPYIIYKSKNLWESWTNEGPKGSPCCESPCCSKGTRYNCTSHGWMDGITFKEWFFTLFLPHANRLNGRKVLIGDNLASHFNPEVIQQCEDSGIDFVCLPKNATHLTQPLDVCFFRPLKQSWRFCLNEWKNRNTSMQSIPKSSFPALVSSCLQRINDVGSISNNLKSAFRATGIFPLDRNAILQKLPKEDDPNINDIVVNYLKDKRFEKTDKNRKRKKINIVPGQSVTSAILNNADSDDDSPNVVIPYIDSDSEHELENEDEVPDYQTPTKKTLSIGNFVLVNVQLGKRKKTIYVYAAVIKNIVNNVYTLNGLKSLDGIKQTFKIQDDDVFDVDIMHIIAILKTPKLTKEANYIFSQPLSDVREAL</sequence>
<dbReference type="GO" id="GO:0003677">
    <property type="term" value="F:DNA binding"/>
    <property type="evidence" value="ECO:0007669"/>
    <property type="project" value="InterPro"/>
</dbReference>
<dbReference type="AlphaFoldDB" id="A0A6G0VQB4"/>
<organism evidence="4 5">
    <name type="scientific">Aphis craccivora</name>
    <name type="common">Cowpea aphid</name>
    <dbReference type="NCBI Taxonomy" id="307492"/>
    <lineage>
        <taxon>Eukaryota</taxon>
        <taxon>Metazoa</taxon>
        <taxon>Ecdysozoa</taxon>
        <taxon>Arthropoda</taxon>
        <taxon>Hexapoda</taxon>
        <taxon>Insecta</taxon>
        <taxon>Pterygota</taxon>
        <taxon>Neoptera</taxon>
        <taxon>Paraneoptera</taxon>
        <taxon>Hemiptera</taxon>
        <taxon>Sternorrhyncha</taxon>
        <taxon>Aphidomorpha</taxon>
        <taxon>Aphidoidea</taxon>
        <taxon>Aphididae</taxon>
        <taxon>Aphidini</taxon>
        <taxon>Aphis</taxon>
        <taxon>Aphis</taxon>
    </lineage>
</organism>
<keyword evidence="5" id="KW-1185">Reference proteome</keyword>
<comment type="caution">
    <text evidence="4">The sequence shown here is derived from an EMBL/GenBank/DDBJ whole genome shotgun (WGS) entry which is preliminary data.</text>
</comment>
<dbReference type="InterPro" id="IPR007889">
    <property type="entry name" value="HTH_Psq"/>
</dbReference>
<name>A0A6G0VQB4_APHCR</name>
<reference evidence="4 5" key="1">
    <citation type="submission" date="2019-08" db="EMBL/GenBank/DDBJ databases">
        <title>Whole genome of Aphis craccivora.</title>
        <authorList>
            <person name="Voronova N.V."/>
            <person name="Shulinski R.S."/>
            <person name="Bandarenka Y.V."/>
            <person name="Zhorov D.G."/>
            <person name="Warner D."/>
        </authorList>
    </citation>
    <scope>NUCLEOTIDE SEQUENCE [LARGE SCALE GENOMIC DNA]</scope>
    <source>
        <strain evidence="4">180601</strain>
        <tissue evidence="4">Whole Body</tissue>
    </source>
</reference>
<dbReference type="InterPro" id="IPR009057">
    <property type="entry name" value="Homeodomain-like_sf"/>
</dbReference>
<feature type="non-terminal residue" evidence="4">
    <location>
        <position position="1"/>
    </location>
</feature>
<evidence type="ECO:0000313" key="5">
    <source>
        <dbReference type="Proteomes" id="UP000478052"/>
    </source>
</evidence>
<feature type="domain" description="HTH psq-type" evidence="3">
    <location>
        <begin position="21"/>
        <end position="60"/>
    </location>
</feature>
<evidence type="ECO:0000313" key="4">
    <source>
        <dbReference type="EMBL" id="KAF0705422.1"/>
    </source>
</evidence>
<dbReference type="GO" id="GO:0005634">
    <property type="term" value="C:nucleus"/>
    <property type="evidence" value="ECO:0007669"/>
    <property type="project" value="UniProtKB-SubCell"/>
</dbReference>
<feature type="non-terminal residue" evidence="4">
    <location>
        <position position="586"/>
    </location>
</feature>
<dbReference type="SUPFAM" id="SSF46689">
    <property type="entry name" value="Homeodomain-like"/>
    <property type="match status" value="1"/>
</dbReference>
<proteinExistence type="predicted"/>
<dbReference type="PANTHER" id="PTHR19303">
    <property type="entry name" value="TRANSPOSON"/>
    <property type="match status" value="1"/>
</dbReference>
<evidence type="ECO:0000259" key="2">
    <source>
        <dbReference type="Pfam" id="PF03184"/>
    </source>
</evidence>
<evidence type="ECO:0000259" key="3">
    <source>
        <dbReference type="Pfam" id="PF05225"/>
    </source>
</evidence>
<feature type="domain" description="DDE-1" evidence="2">
    <location>
        <begin position="207"/>
        <end position="358"/>
    </location>
</feature>
<protein>
    <submittedName>
        <fullName evidence="4">Pogo transposable element with KRAB domain</fullName>
    </submittedName>
</protein>
<dbReference type="Gene3D" id="3.30.420.10">
    <property type="entry name" value="Ribonuclease H-like superfamily/Ribonuclease H"/>
    <property type="match status" value="1"/>
</dbReference>